<organism evidence="3">
    <name type="scientific">viral metagenome</name>
    <dbReference type="NCBI Taxonomy" id="1070528"/>
    <lineage>
        <taxon>unclassified sequences</taxon>
        <taxon>metagenomes</taxon>
        <taxon>organismal metagenomes</taxon>
    </lineage>
</organism>
<reference evidence="3" key="1">
    <citation type="journal article" date="2020" name="Nature">
        <title>Giant virus diversity and host interactions through global metagenomics.</title>
        <authorList>
            <person name="Schulz F."/>
            <person name="Roux S."/>
            <person name="Paez-Espino D."/>
            <person name="Jungbluth S."/>
            <person name="Walsh D.A."/>
            <person name="Denef V.J."/>
            <person name="McMahon K.D."/>
            <person name="Konstantinidis K.T."/>
            <person name="Eloe-Fadrosh E.A."/>
            <person name="Kyrpides N.C."/>
            <person name="Woyke T."/>
        </authorList>
    </citation>
    <scope>NUCLEOTIDE SEQUENCE</scope>
    <source>
        <strain evidence="3">GVMAG-M-3300024301-20</strain>
    </source>
</reference>
<keyword evidence="1" id="KW-0472">Membrane</keyword>
<proteinExistence type="predicted"/>
<feature type="transmembrane region" description="Helical" evidence="1">
    <location>
        <begin position="41"/>
        <end position="70"/>
    </location>
</feature>
<protein>
    <recommendedName>
        <fullName evidence="2">Minor capsid protein P9 transmembrane helices domain-containing protein</fullName>
    </recommendedName>
</protein>
<accession>A0A6C0IT57</accession>
<sequence>MTYIPFWFNDPTILFNKNYLLQFWPSDNMIFEQKMNAISRLIIFLTILGLFITRKISILVIGILTLAILVTMYKMRKNYVVSNLVKKEGFKNNFNMNGNTNNKKIDASTLSNVLNNNYDHIDKKNPFGNVLLTDINDKPHKKSAPPAFNPDVYEDINKAVKKQTQMLYPSIKNTNKQLYGDLYDNYQMDTQMMQRFYSTPNTRVDNDQGAFGEWLYGNMPSSKSSESDGAYQRVADAYRYILI</sequence>
<name>A0A6C0IT57_9ZZZZ</name>
<dbReference type="AlphaFoldDB" id="A0A6C0IT57"/>
<evidence type="ECO:0000256" key="1">
    <source>
        <dbReference type="SAM" id="Phobius"/>
    </source>
</evidence>
<dbReference type="Pfam" id="PF19066">
    <property type="entry name" value="P9_TM"/>
    <property type="match status" value="1"/>
</dbReference>
<dbReference type="EMBL" id="MN740246">
    <property type="protein sequence ID" value="QHT95770.1"/>
    <property type="molecule type" value="Genomic_DNA"/>
</dbReference>
<keyword evidence="1" id="KW-1133">Transmembrane helix</keyword>
<evidence type="ECO:0000313" key="3">
    <source>
        <dbReference type="EMBL" id="QHT95770.1"/>
    </source>
</evidence>
<evidence type="ECO:0000259" key="2">
    <source>
        <dbReference type="Pfam" id="PF19066"/>
    </source>
</evidence>
<dbReference type="InterPro" id="IPR043915">
    <property type="entry name" value="P9_TM"/>
</dbReference>
<keyword evidence="1" id="KW-0812">Transmembrane</keyword>
<feature type="domain" description="Minor capsid protein P9 transmembrane helices" evidence="2">
    <location>
        <begin position="6"/>
        <end position="74"/>
    </location>
</feature>